<keyword evidence="3" id="KW-0560">Oxidoreductase</keyword>
<dbReference type="Pfam" id="PF13561">
    <property type="entry name" value="adh_short_C2"/>
    <property type="match status" value="1"/>
</dbReference>
<dbReference type="OrthoDB" id="417891at2759"/>
<dbReference type="InterPro" id="IPR036291">
    <property type="entry name" value="NAD(P)-bd_dom_sf"/>
</dbReference>
<dbReference type="PANTHER" id="PTHR24321">
    <property type="entry name" value="DEHYDROGENASES, SHORT CHAIN"/>
    <property type="match status" value="1"/>
</dbReference>
<comment type="similarity">
    <text evidence="1">Belongs to the short-chain dehydrogenases/reductases (SDR) family.</text>
</comment>
<name>A0A8E2EXS7_9PEZI</name>
<keyword evidence="5" id="KW-1185">Reference proteome</keyword>
<dbReference type="Proteomes" id="UP000250140">
    <property type="component" value="Unassembled WGS sequence"/>
</dbReference>
<dbReference type="PRINTS" id="PR00080">
    <property type="entry name" value="SDRFAMILY"/>
</dbReference>
<keyword evidence="2" id="KW-0521">NADP</keyword>
<proteinExistence type="inferred from homology"/>
<dbReference type="InterPro" id="IPR002347">
    <property type="entry name" value="SDR_fam"/>
</dbReference>
<dbReference type="EMBL" id="KV750092">
    <property type="protein sequence ID" value="OCL06313.1"/>
    <property type="molecule type" value="Genomic_DNA"/>
</dbReference>
<evidence type="ECO:0000313" key="4">
    <source>
        <dbReference type="EMBL" id="OCL06313.1"/>
    </source>
</evidence>
<reference evidence="4 5" key="1">
    <citation type="journal article" date="2016" name="Nat. Commun.">
        <title>Ectomycorrhizal ecology is imprinted in the genome of the dominant symbiotic fungus Cenococcum geophilum.</title>
        <authorList>
            <consortium name="DOE Joint Genome Institute"/>
            <person name="Peter M."/>
            <person name="Kohler A."/>
            <person name="Ohm R.A."/>
            <person name="Kuo A."/>
            <person name="Krutzmann J."/>
            <person name="Morin E."/>
            <person name="Arend M."/>
            <person name="Barry K.W."/>
            <person name="Binder M."/>
            <person name="Choi C."/>
            <person name="Clum A."/>
            <person name="Copeland A."/>
            <person name="Grisel N."/>
            <person name="Haridas S."/>
            <person name="Kipfer T."/>
            <person name="LaButti K."/>
            <person name="Lindquist E."/>
            <person name="Lipzen A."/>
            <person name="Maire R."/>
            <person name="Meier B."/>
            <person name="Mihaltcheva S."/>
            <person name="Molinier V."/>
            <person name="Murat C."/>
            <person name="Poggeler S."/>
            <person name="Quandt C.A."/>
            <person name="Sperisen C."/>
            <person name="Tritt A."/>
            <person name="Tisserant E."/>
            <person name="Crous P.W."/>
            <person name="Henrissat B."/>
            <person name="Nehls U."/>
            <person name="Egli S."/>
            <person name="Spatafora J.W."/>
            <person name="Grigoriev I.V."/>
            <person name="Martin F.M."/>
        </authorList>
    </citation>
    <scope>NUCLEOTIDE SEQUENCE [LARGE SCALE GENOMIC DNA]</scope>
    <source>
        <strain evidence="4 5">CBS 207.34</strain>
    </source>
</reference>
<evidence type="ECO:0000313" key="5">
    <source>
        <dbReference type="Proteomes" id="UP000250140"/>
    </source>
</evidence>
<gene>
    <name evidence="4" type="ORF">AOQ84DRAFT_297231</name>
</gene>
<evidence type="ECO:0000256" key="2">
    <source>
        <dbReference type="ARBA" id="ARBA00022857"/>
    </source>
</evidence>
<accession>A0A8E2EXS7</accession>
<organism evidence="4 5">
    <name type="scientific">Glonium stellatum</name>
    <dbReference type="NCBI Taxonomy" id="574774"/>
    <lineage>
        <taxon>Eukaryota</taxon>
        <taxon>Fungi</taxon>
        <taxon>Dikarya</taxon>
        <taxon>Ascomycota</taxon>
        <taxon>Pezizomycotina</taxon>
        <taxon>Dothideomycetes</taxon>
        <taxon>Pleosporomycetidae</taxon>
        <taxon>Gloniales</taxon>
        <taxon>Gloniaceae</taxon>
        <taxon>Glonium</taxon>
    </lineage>
</organism>
<sequence length="274" mass="29263">MSSGSLRGKVALVTGSSSGMGRAISISLANEGAKLVCCDLRKEANPTGYESDIAISTVDLIVQQGGSATFARVDISSSEEVEAAFKKSITEFGRVDILINCAGYWAPFRKFVEEDDELWSKMTAVNVLGTARMSRLAIQQSLEQNIDSIWGSRGRIINISSCAGHFGFPGEVAYSSTKAAIDHMTRSGALEYANDFININCIAPGVVATGMARQNFENQDIIGLMKRATPWPRLGTAEDIAGAVLYFCLPQSQWVTGQVLSVDGGMTIGVTASQ</sequence>
<protein>
    <submittedName>
        <fullName evidence="4">NAD(P)-binding protein</fullName>
    </submittedName>
</protein>
<dbReference type="PRINTS" id="PR00081">
    <property type="entry name" value="GDHRDH"/>
</dbReference>
<dbReference type="SUPFAM" id="SSF51735">
    <property type="entry name" value="NAD(P)-binding Rossmann-fold domains"/>
    <property type="match status" value="1"/>
</dbReference>
<dbReference type="FunFam" id="3.40.50.720:FF:000084">
    <property type="entry name" value="Short-chain dehydrogenase reductase"/>
    <property type="match status" value="1"/>
</dbReference>
<dbReference type="Gene3D" id="3.40.50.720">
    <property type="entry name" value="NAD(P)-binding Rossmann-like Domain"/>
    <property type="match status" value="1"/>
</dbReference>
<dbReference type="GO" id="GO:0016491">
    <property type="term" value="F:oxidoreductase activity"/>
    <property type="evidence" value="ECO:0007669"/>
    <property type="project" value="UniProtKB-KW"/>
</dbReference>
<evidence type="ECO:0000256" key="3">
    <source>
        <dbReference type="ARBA" id="ARBA00023002"/>
    </source>
</evidence>
<dbReference type="InterPro" id="IPR020904">
    <property type="entry name" value="Sc_DH/Rdtase_CS"/>
</dbReference>
<evidence type="ECO:0000256" key="1">
    <source>
        <dbReference type="ARBA" id="ARBA00006484"/>
    </source>
</evidence>
<dbReference type="AlphaFoldDB" id="A0A8E2EXS7"/>
<dbReference type="CDD" id="cd05233">
    <property type="entry name" value="SDR_c"/>
    <property type="match status" value="1"/>
</dbReference>
<dbReference type="PANTHER" id="PTHR24321:SF8">
    <property type="entry name" value="ESTRADIOL 17-BETA-DEHYDROGENASE 8-RELATED"/>
    <property type="match status" value="1"/>
</dbReference>
<dbReference type="PROSITE" id="PS00061">
    <property type="entry name" value="ADH_SHORT"/>
    <property type="match status" value="1"/>
</dbReference>